<gene>
    <name evidence="1" type="ORF">SAMN04488541_102564</name>
</gene>
<evidence type="ECO:0000313" key="2">
    <source>
        <dbReference type="Proteomes" id="UP000199513"/>
    </source>
</evidence>
<dbReference type="AlphaFoldDB" id="A0A1I2HR41"/>
<name>A0A1I2HR41_9BACT</name>
<evidence type="ECO:0000313" key="1">
    <source>
        <dbReference type="EMBL" id="SFF31988.1"/>
    </source>
</evidence>
<sequence>MKYTQEQLKPIIDKALKKKNKAIKEMIDKGILPSEKMLKELQNEAQKEIEAGKQKLLDL</sequence>
<proteinExistence type="predicted"/>
<protein>
    <submittedName>
        <fullName evidence="1">Uncharacterized protein</fullName>
    </submittedName>
</protein>
<organism evidence="1 2">
    <name type="scientific">Thermoflexibacter ruber</name>
    <dbReference type="NCBI Taxonomy" id="1003"/>
    <lineage>
        <taxon>Bacteria</taxon>
        <taxon>Pseudomonadati</taxon>
        <taxon>Bacteroidota</taxon>
        <taxon>Cytophagia</taxon>
        <taxon>Cytophagales</taxon>
        <taxon>Thermoflexibacteraceae</taxon>
        <taxon>Thermoflexibacter</taxon>
    </lineage>
</organism>
<reference evidence="1 2" key="1">
    <citation type="submission" date="2016-10" db="EMBL/GenBank/DDBJ databases">
        <authorList>
            <person name="de Groot N.N."/>
        </authorList>
    </citation>
    <scope>NUCLEOTIDE SEQUENCE [LARGE SCALE GENOMIC DNA]</scope>
    <source>
        <strain>GEY</strain>
        <strain evidence="2">DSM 9560</strain>
    </source>
</reference>
<dbReference type="Proteomes" id="UP000199513">
    <property type="component" value="Unassembled WGS sequence"/>
</dbReference>
<dbReference type="STRING" id="1003.SAMN04488541_102564"/>
<keyword evidence="2" id="KW-1185">Reference proteome</keyword>
<accession>A0A1I2HR41</accession>
<dbReference type="EMBL" id="FONY01000025">
    <property type="protein sequence ID" value="SFF31988.1"/>
    <property type="molecule type" value="Genomic_DNA"/>
</dbReference>
<dbReference type="RefSeq" id="WP_091546857.1">
    <property type="nucleotide sequence ID" value="NZ_FONY01000025.1"/>
</dbReference>